<evidence type="ECO:0000256" key="8">
    <source>
        <dbReference type="ARBA" id="ARBA00023170"/>
    </source>
</evidence>
<dbReference type="Pfam" id="PF02076">
    <property type="entry name" value="STE3"/>
    <property type="match status" value="1"/>
</dbReference>
<comment type="caution">
    <text evidence="11">The sequence shown here is derived from an EMBL/GenBank/DDBJ whole genome shotgun (WGS) entry which is preliminary data.</text>
</comment>
<keyword evidence="6" id="KW-0297">G-protein coupled receptor</keyword>
<feature type="transmembrane region" description="Helical" evidence="10">
    <location>
        <begin position="230"/>
        <end position="256"/>
    </location>
</feature>
<evidence type="ECO:0000313" key="11">
    <source>
        <dbReference type="EMBL" id="EIW76323.1"/>
    </source>
</evidence>
<comment type="subcellular location">
    <subcellularLocation>
        <location evidence="1">Membrane</location>
        <topology evidence="1">Multi-pass membrane protein</topology>
    </subcellularLocation>
</comment>
<evidence type="ECO:0000256" key="1">
    <source>
        <dbReference type="ARBA" id="ARBA00004141"/>
    </source>
</evidence>
<dbReference type="PRINTS" id="PR00899">
    <property type="entry name" value="GPCRSTE3"/>
</dbReference>
<dbReference type="OMA" id="CHIPAPL"/>
<evidence type="ECO:0000256" key="5">
    <source>
        <dbReference type="ARBA" id="ARBA00022989"/>
    </source>
</evidence>
<name>A0A5M3MB63_CONPW</name>
<keyword evidence="12" id="KW-1185">Reference proteome</keyword>
<feature type="non-terminal residue" evidence="11">
    <location>
        <position position="1"/>
    </location>
</feature>
<reference evidence="12" key="1">
    <citation type="journal article" date="2012" name="Science">
        <title>The Paleozoic origin of enzymatic lignin decomposition reconstructed from 31 fungal genomes.</title>
        <authorList>
            <person name="Floudas D."/>
            <person name="Binder M."/>
            <person name="Riley R."/>
            <person name="Barry K."/>
            <person name="Blanchette R.A."/>
            <person name="Henrissat B."/>
            <person name="Martinez A.T."/>
            <person name="Otillar R."/>
            <person name="Spatafora J.W."/>
            <person name="Yadav J.S."/>
            <person name="Aerts A."/>
            <person name="Benoit I."/>
            <person name="Boyd A."/>
            <person name="Carlson A."/>
            <person name="Copeland A."/>
            <person name="Coutinho P.M."/>
            <person name="de Vries R.P."/>
            <person name="Ferreira P."/>
            <person name="Findley K."/>
            <person name="Foster B."/>
            <person name="Gaskell J."/>
            <person name="Glotzer D."/>
            <person name="Gorecki P."/>
            <person name="Heitman J."/>
            <person name="Hesse C."/>
            <person name="Hori C."/>
            <person name="Igarashi K."/>
            <person name="Jurgens J.A."/>
            <person name="Kallen N."/>
            <person name="Kersten P."/>
            <person name="Kohler A."/>
            <person name="Kuees U."/>
            <person name="Kumar T.K.A."/>
            <person name="Kuo A."/>
            <person name="LaButti K."/>
            <person name="Larrondo L.F."/>
            <person name="Lindquist E."/>
            <person name="Ling A."/>
            <person name="Lombard V."/>
            <person name="Lucas S."/>
            <person name="Lundell T."/>
            <person name="Martin R."/>
            <person name="McLaughlin D.J."/>
            <person name="Morgenstern I."/>
            <person name="Morin E."/>
            <person name="Murat C."/>
            <person name="Nagy L.G."/>
            <person name="Nolan M."/>
            <person name="Ohm R.A."/>
            <person name="Patyshakuliyeva A."/>
            <person name="Rokas A."/>
            <person name="Ruiz-Duenas F.J."/>
            <person name="Sabat G."/>
            <person name="Salamov A."/>
            <person name="Samejima M."/>
            <person name="Schmutz J."/>
            <person name="Slot J.C."/>
            <person name="St John F."/>
            <person name="Stenlid J."/>
            <person name="Sun H."/>
            <person name="Sun S."/>
            <person name="Syed K."/>
            <person name="Tsang A."/>
            <person name="Wiebenga A."/>
            <person name="Young D."/>
            <person name="Pisabarro A."/>
            <person name="Eastwood D.C."/>
            <person name="Martin F."/>
            <person name="Cullen D."/>
            <person name="Grigoriev I.V."/>
            <person name="Hibbett D.S."/>
        </authorList>
    </citation>
    <scope>NUCLEOTIDE SEQUENCE [LARGE SCALE GENOMIC DNA]</scope>
    <source>
        <strain evidence="12">RWD-64-598 SS2</strain>
    </source>
</reference>
<dbReference type="EMBL" id="JH711586">
    <property type="protein sequence ID" value="EIW76323.1"/>
    <property type="molecule type" value="Genomic_DNA"/>
</dbReference>
<evidence type="ECO:0000313" key="12">
    <source>
        <dbReference type="Proteomes" id="UP000053558"/>
    </source>
</evidence>
<feature type="transmembrane region" description="Helical" evidence="10">
    <location>
        <begin position="7"/>
        <end position="26"/>
    </location>
</feature>
<dbReference type="InterPro" id="IPR001499">
    <property type="entry name" value="GPCR_STE3"/>
</dbReference>
<keyword evidence="3" id="KW-0589">Pheromone response</keyword>
<dbReference type="RefSeq" id="XP_007773299.1">
    <property type="nucleotide sequence ID" value="XM_007775109.1"/>
</dbReference>
<evidence type="ECO:0000256" key="10">
    <source>
        <dbReference type="SAM" id="Phobius"/>
    </source>
</evidence>
<feature type="transmembrane region" description="Helical" evidence="10">
    <location>
        <begin position="174"/>
        <end position="197"/>
    </location>
</feature>
<dbReference type="OrthoDB" id="2874149at2759"/>
<dbReference type="GO" id="GO:0000750">
    <property type="term" value="P:pheromone-dependent signal transduction involved in conjugation with cellular fusion"/>
    <property type="evidence" value="ECO:0007669"/>
    <property type="project" value="TreeGrafter"/>
</dbReference>
<protein>
    <submittedName>
        <fullName evidence="11">Fungal pheromone STE3G-protein-coupled receptor</fullName>
    </submittedName>
</protein>
<dbReference type="Proteomes" id="UP000053558">
    <property type="component" value="Unassembled WGS sequence"/>
</dbReference>
<evidence type="ECO:0000256" key="2">
    <source>
        <dbReference type="ARBA" id="ARBA00011085"/>
    </source>
</evidence>
<evidence type="ECO:0000256" key="7">
    <source>
        <dbReference type="ARBA" id="ARBA00023136"/>
    </source>
</evidence>
<keyword evidence="9" id="KW-0807">Transducer</keyword>
<evidence type="ECO:0000256" key="3">
    <source>
        <dbReference type="ARBA" id="ARBA00022507"/>
    </source>
</evidence>
<sequence>AWNAGSVAYILWTGIMCFSLAVNSIVWNGNIDDSAPVWCNISSRLLVAGPVAIPAATLCINRRLHQILILKYKRTQVSKHCRCPLQNHTIDHLPHYVVQTNRYAILQDIGCYAAVGPYNANVPSIYALPLMLTIASTIYSCLAIRAACNQRPVLAQVLALDGSRSLTATRFQKLIILSFTQAIFQSFFSISTLVVSIPQSQTGFWPGWALVHANMTQVEFEPPSVWGNTAWSIASVYLFQWTYVVHAFCYFVLLGFTPEAKVSY</sequence>
<accession>A0A5M3MB63</accession>
<keyword evidence="4 10" id="KW-0812">Transmembrane</keyword>
<evidence type="ECO:0000256" key="6">
    <source>
        <dbReference type="ARBA" id="ARBA00023040"/>
    </source>
</evidence>
<gene>
    <name evidence="11" type="ORF">CONPUDRAFT_41783</name>
</gene>
<dbReference type="GO" id="GO:0004932">
    <property type="term" value="F:mating-type factor pheromone receptor activity"/>
    <property type="evidence" value="ECO:0007669"/>
    <property type="project" value="InterPro"/>
</dbReference>
<keyword evidence="5 10" id="KW-1133">Transmembrane helix</keyword>
<dbReference type="KEGG" id="cput:CONPUDRAFT_41783"/>
<feature type="non-terminal residue" evidence="11">
    <location>
        <position position="264"/>
    </location>
</feature>
<dbReference type="GO" id="GO:0005886">
    <property type="term" value="C:plasma membrane"/>
    <property type="evidence" value="ECO:0007669"/>
    <property type="project" value="TreeGrafter"/>
</dbReference>
<evidence type="ECO:0000256" key="9">
    <source>
        <dbReference type="ARBA" id="ARBA00023224"/>
    </source>
</evidence>
<dbReference type="PANTHER" id="PTHR28097:SF1">
    <property type="entry name" value="PHEROMONE A FACTOR RECEPTOR"/>
    <property type="match status" value="1"/>
</dbReference>
<comment type="similarity">
    <text evidence="2">Belongs to the G-protein coupled receptor 4 family.</text>
</comment>
<dbReference type="AlphaFoldDB" id="A0A5M3MB63"/>
<keyword evidence="8 11" id="KW-0675">Receptor</keyword>
<evidence type="ECO:0000256" key="4">
    <source>
        <dbReference type="ARBA" id="ARBA00022692"/>
    </source>
</evidence>
<dbReference type="PANTHER" id="PTHR28097">
    <property type="entry name" value="PHEROMONE A FACTOR RECEPTOR"/>
    <property type="match status" value="1"/>
</dbReference>
<proteinExistence type="inferred from homology"/>
<organism evidence="11 12">
    <name type="scientific">Coniophora puteana (strain RWD-64-598)</name>
    <name type="common">Brown rot fungus</name>
    <dbReference type="NCBI Taxonomy" id="741705"/>
    <lineage>
        <taxon>Eukaryota</taxon>
        <taxon>Fungi</taxon>
        <taxon>Dikarya</taxon>
        <taxon>Basidiomycota</taxon>
        <taxon>Agaricomycotina</taxon>
        <taxon>Agaricomycetes</taxon>
        <taxon>Agaricomycetidae</taxon>
        <taxon>Boletales</taxon>
        <taxon>Coniophorineae</taxon>
        <taxon>Coniophoraceae</taxon>
        <taxon>Coniophora</taxon>
    </lineage>
</organism>
<dbReference type="GeneID" id="19206906"/>
<keyword evidence="7 10" id="KW-0472">Membrane</keyword>